<dbReference type="RefSeq" id="WP_395438651.1">
    <property type="nucleotide sequence ID" value="NZ_JBAWKC010000004.1"/>
</dbReference>
<evidence type="ECO:0000313" key="2">
    <source>
        <dbReference type="EMBL" id="MFH6769413.1"/>
    </source>
</evidence>
<name>A0ABW7MRE5_9FLAO</name>
<feature type="domain" description="HYR-like" evidence="1">
    <location>
        <begin position="130"/>
        <end position="199"/>
    </location>
</feature>
<gene>
    <name evidence="2" type="ORF">V8G56_11740</name>
</gene>
<dbReference type="Pfam" id="PF23237">
    <property type="entry name" value="HYR_4C"/>
    <property type="match status" value="2"/>
</dbReference>
<sequence length="481" mass="51714">QATDISALTAPVLCDGGATSVTYNITDLCESGQDTATFTVTPATSVSFDQQNLPTDIAVECDSVPEAEILTASTSCGSVDVIYSEERTDGNCPSSYELKRTWTVNDNCGSTIAHTQIIIVSDTKAPVAPNAPANITFECIDDVPVAGNLTAVDNCAGNITVGGVDTLDNSNPCNVIITRTWTFTDDCGNTSSVVQTITVIDTTAPELTSDLDTDLTVSCSNVPEIPSLKFTDNCSSNVDVVFDETNSFDEAILDDYEIIRTWTVSDACGNKNTYTQTLHVTLDEVITEITAGDKCYDDGIVNLNDYLQTTNLTGVWEMLEGNTDATLEGNIFNPTLLELSLDFKPGTGGIDYLFKYATTDFGCVSVTYVSMNINAECTVLPCGSEDVIISKAITPNGDQWNENFEINGVELCGFVIDVKIFNRWGALVFESHNYQNDWNGKAMSGAIGNASKLPNGTYYYIIILKDSGLNPFTGPVYIGTK</sequence>
<dbReference type="InterPro" id="IPR057078">
    <property type="entry name" value="HYR-4C"/>
</dbReference>
<dbReference type="Proteomes" id="UP001610104">
    <property type="component" value="Unassembled WGS sequence"/>
</dbReference>
<evidence type="ECO:0000313" key="3">
    <source>
        <dbReference type="Proteomes" id="UP001610104"/>
    </source>
</evidence>
<organism evidence="2 3">
    <name type="scientific">Gaetbulibacter aquiaggeris</name>
    <dbReference type="NCBI Taxonomy" id="1735373"/>
    <lineage>
        <taxon>Bacteria</taxon>
        <taxon>Pseudomonadati</taxon>
        <taxon>Bacteroidota</taxon>
        <taxon>Flavobacteriia</taxon>
        <taxon>Flavobacteriales</taxon>
        <taxon>Flavobacteriaceae</taxon>
        <taxon>Gaetbulibacter</taxon>
    </lineage>
</organism>
<dbReference type="NCBIfam" id="TIGR04131">
    <property type="entry name" value="Bac_Flav_CTERM"/>
    <property type="match status" value="1"/>
</dbReference>
<dbReference type="EMBL" id="JBAWKC010000004">
    <property type="protein sequence ID" value="MFH6769413.1"/>
    <property type="molecule type" value="Genomic_DNA"/>
</dbReference>
<comment type="caution">
    <text evidence="2">The sequence shown here is derived from an EMBL/GenBank/DDBJ whole genome shotgun (WGS) entry which is preliminary data.</text>
</comment>
<feature type="non-terminal residue" evidence="2">
    <location>
        <position position="1"/>
    </location>
</feature>
<dbReference type="InterPro" id="IPR013783">
    <property type="entry name" value="Ig-like_fold"/>
</dbReference>
<evidence type="ECO:0000259" key="1">
    <source>
        <dbReference type="Pfam" id="PF23237"/>
    </source>
</evidence>
<keyword evidence="3" id="KW-1185">Reference proteome</keyword>
<feature type="domain" description="HYR-like" evidence="1">
    <location>
        <begin position="209"/>
        <end position="280"/>
    </location>
</feature>
<accession>A0ABW7MRE5</accession>
<reference evidence="2 3" key="1">
    <citation type="submission" date="2024-02" db="EMBL/GenBank/DDBJ databases">
        <title>A Gaetbulibacter species isolated from tidal flats and genomic insights of their niches.</title>
        <authorList>
            <person name="Ye Y."/>
        </authorList>
    </citation>
    <scope>NUCLEOTIDE SEQUENCE [LARGE SCALE GENOMIC DNA]</scope>
    <source>
        <strain evidence="2 3">KEM-8</strain>
    </source>
</reference>
<dbReference type="Gene3D" id="2.60.40.10">
    <property type="entry name" value="Immunoglobulins"/>
    <property type="match status" value="1"/>
</dbReference>
<dbReference type="Pfam" id="PF13585">
    <property type="entry name" value="CHU_C"/>
    <property type="match status" value="1"/>
</dbReference>
<dbReference type="InterPro" id="IPR026341">
    <property type="entry name" value="T9SS_type_B"/>
</dbReference>
<proteinExistence type="predicted"/>
<protein>
    <submittedName>
        <fullName evidence="2">Gliding motility-associated C-terminal domain-containing protein</fullName>
    </submittedName>
</protein>